<feature type="chain" id="PRO_5003837334" description="GP-PDE domain-containing protein" evidence="9">
    <location>
        <begin position="25"/>
        <end position="577"/>
    </location>
</feature>
<evidence type="ECO:0000256" key="7">
    <source>
        <dbReference type="ARBA" id="ARBA00023136"/>
    </source>
</evidence>
<dbReference type="InterPro" id="IPR052271">
    <property type="entry name" value="GDPD-Related"/>
</dbReference>
<evidence type="ECO:0000256" key="5">
    <source>
        <dbReference type="ARBA" id="ARBA00022989"/>
    </source>
</evidence>
<dbReference type="InterPro" id="IPR030395">
    <property type="entry name" value="GP_PDE_dom"/>
</dbReference>
<feature type="domain" description="GP-PDE" evidence="10">
    <location>
        <begin position="270"/>
        <end position="524"/>
    </location>
</feature>
<comment type="caution">
    <text evidence="11">The sequence shown here is derived from an EMBL/GenBank/DDBJ whole genome shotgun (WGS) entry which is preliminary data.</text>
</comment>
<evidence type="ECO:0000313" key="12">
    <source>
        <dbReference type="Proteomes" id="UP000266841"/>
    </source>
</evidence>
<evidence type="ECO:0000256" key="3">
    <source>
        <dbReference type="ARBA" id="ARBA00022692"/>
    </source>
</evidence>
<evidence type="ECO:0000256" key="9">
    <source>
        <dbReference type="SAM" id="SignalP"/>
    </source>
</evidence>
<dbReference type="PANTHER" id="PTHR42758">
    <property type="entry name" value="PHOSPHATIDYLGLYCEROL PHOSPHOLIPASE C"/>
    <property type="match status" value="1"/>
</dbReference>
<dbReference type="OrthoDB" id="1058301at2759"/>
<dbReference type="Gene3D" id="3.20.20.190">
    <property type="entry name" value="Phosphatidylinositol (PI) phosphodiesterase"/>
    <property type="match status" value="1"/>
</dbReference>
<dbReference type="PROSITE" id="PS51704">
    <property type="entry name" value="GP_PDE"/>
    <property type="match status" value="1"/>
</dbReference>
<dbReference type="GO" id="GO:0005737">
    <property type="term" value="C:cytoplasm"/>
    <property type="evidence" value="ECO:0007669"/>
    <property type="project" value="UniProtKB-ARBA"/>
</dbReference>
<organism evidence="11 12">
    <name type="scientific">Thalassiosira oceanica</name>
    <name type="common">Marine diatom</name>
    <dbReference type="NCBI Taxonomy" id="159749"/>
    <lineage>
        <taxon>Eukaryota</taxon>
        <taxon>Sar</taxon>
        <taxon>Stramenopiles</taxon>
        <taxon>Ochrophyta</taxon>
        <taxon>Bacillariophyta</taxon>
        <taxon>Coscinodiscophyceae</taxon>
        <taxon>Thalassiosirophycidae</taxon>
        <taxon>Thalassiosirales</taxon>
        <taxon>Thalassiosiraceae</taxon>
        <taxon>Thalassiosira</taxon>
    </lineage>
</organism>
<accession>K0SNL2</accession>
<name>K0SNL2_THAOC</name>
<gene>
    <name evidence="11" type="ORF">THAOC_12522</name>
</gene>
<dbReference type="Pfam" id="PF03009">
    <property type="entry name" value="GDPD"/>
    <property type="match status" value="1"/>
</dbReference>
<evidence type="ECO:0000256" key="1">
    <source>
        <dbReference type="ARBA" id="ARBA00004370"/>
    </source>
</evidence>
<dbReference type="GO" id="GO:0046475">
    <property type="term" value="P:glycerophospholipid catabolic process"/>
    <property type="evidence" value="ECO:0007669"/>
    <property type="project" value="TreeGrafter"/>
</dbReference>
<dbReference type="PANTHER" id="PTHR42758:SF2">
    <property type="entry name" value="PHOSPHATIDYLGLYCEROL PHOSPHOLIPASE C"/>
    <property type="match status" value="1"/>
</dbReference>
<keyword evidence="6" id="KW-0443">Lipid metabolism</keyword>
<dbReference type="EMBL" id="AGNL01014771">
    <property type="protein sequence ID" value="EJK66554.1"/>
    <property type="molecule type" value="Genomic_DNA"/>
</dbReference>
<sequence>MVKFGKCVGCVVFALSELWHGGGAMVLDHPPKHPARTTYHSSRRTIGRHLQFYLEEEPSYSSGKTPFIVPYSDIRGLIGESQATFTQAWQNSRKAASDDYLHRTQVLWEKVFGDLVRHGCVNYRGLPFDEAIQTYANSVGERSTRDLFSVMKKIHMSSSMNVEALRKLVKKFDKGAESRGDDMLTPTLLPELYSSPIMACSTLEVHIETLRDRLTVEDNDESIAEDDTSSVMLEIQKKVPSQDSVAVKRRAEEMQWLKNMVKTIPATVISSLVAHRGFHCPRDNSGKRPLENSLSAFESAWASGLHLCECDVALTKDEQIVLAHDEDFARLALDPNSQSSNKKVSDLTMREIISLTFKSGSRPPLLVDVLRSADAIGESSQLVIEIKPGNQEVAEALIRLFRIYPELIERVAVVMSFDLYTMHRMKALLDGLAAEFKRAGAPKLPRPDSPDRAQDFHSGSKVPLGDVKMPQVLLLTVAKEPQAHFELWVDVADFTPIDSWLVHESHELDGVYLQFRPHMLSLEGMANIRSLCSRTKVGIWGEFGDGLDDLRVETLLVKECGVRYVNTDLPRNFSKFV</sequence>
<keyword evidence="3" id="KW-0812">Transmembrane</keyword>
<keyword evidence="12" id="KW-1185">Reference proteome</keyword>
<proteinExistence type="inferred from homology"/>
<evidence type="ECO:0000259" key="10">
    <source>
        <dbReference type="PROSITE" id="PS51704"/>
    </source>
</evidence>
<keyword evidence="7" id="KW-0472">Membrane</keyword>
<dbReference type="AlphaFoldDB" id="K0SNL2"/>
<keyword evidence="9" id="KW-0732">Signal</keyword>
<evidence type="ECO:0000256" key="2">
    <source>
        <dbReference type="ARBA" id="ARBA00007277"/>
    </source>
</evidence>
<evidence type="ECO:0000313" key="11">
    <source>
        <dbReference type="EMBL" id="EJK66554.1"/>
    </source>
</evidence>
<dbReference type="eggNOG" id="KOG2258">
    <property type="taxonomic scope" value="Eukaryota"/>
</dbReference>
<keyword evidence="4" id="KW-0378">Hydrolase</keyword>
<reference evidence="11 12" key="1">
    <citation type="journal article" date="2012" name="Genome Biol.">
        <title>Genome and low-iron response of an oceanic diatom adapted to chronic iron limitation.</title>
        <authorList>
            <person name="Lommer M."/>
            <person name="Specht M."/>
            <person name="Roy A.S."/>
            <person name="Kraemer L."/>
            <person name="Andreson R."/>
            <person name="Gutowska M.A."/>
            <person name="Wolf J."/>
            <person name="Bergner S.V."/>
            <person name="Schilhabel M.B."/>
            <person name="Klostermeier U.C."/>
            <person name="Beiko R.G."/>
            <person name="Rosenstiel P."/>
            <person name="Hippler M."/>
            <person name="Laroche J."/>
        </authorList>
    </citation>
    <scope>NUCLEOTIDE SEQUENCE [LARGE SCALE GENOMIC DNA]</scope>
    <source>
        <strain evidence="11 12">CCMP1005</strain>
    </source>
</reference>
<dbReference type="Proteomes" id="UP000266841">
    <property type="component" value="Unassembled WGS sequence"/>
</dbReference>
<dbReference type="SUPFAM" id="SSF51695">
    <property type="entry name" value="PLC-like phosphodiesterases"/>
    <property type="match status" value="1"/>
</dbReference>
<evidence type="ECO:0000256" key="8">
    <source>
        <dbReference type="SAM" id="MobiDB-lite"/>
    </source>
</evidence>
<feature type="signal peptide" evidence="9">
    <location>
        <begin position="1"/>
        <end position="24"/>
    </location>
</feature>
<comment type="subcellular location">
    <subcellularLocation>
        <location evidence="1">Membrane</location>
    </subcellularLocation>
</comment>
<comment type="similarity">
    <text evidence="2">Belongs to the glycerophosphoryl diester phosphodiesterase family.</text>
</comment>
<dbReference type="GO" id="GO:0016020">
    <property type="term" value="C:membrane"/>
    <property type="evidence" value="ECO:0007669"/>
    <property type="project" value="UniProtKB-SubCell"/>
</dbReference>
<feature type="region of interest" description="Disordered" evidence="8">
    <location>
        <begin position="440"/>
        <end position="460"/>
    </location>
</feature>
<evidence type="ECO:0000256" key="6">
    <source>
        <dbReference type="ARBA" id="ARBA00023098"/>
    </source>
</evidence>
<dbReference type="GO" id="GO:0008081">
    <property type="term" value="F:phosphoric diester hydrolase activity"/>
    <property type="evidence" value="ECO:0007669"/>
    <property type="project" value="InterPro"/>
</dbReference>
<dbReference type="InterPro" id="IPR017946">
    <property type="entry name" value="PLC-like_Pdiesterase_TIM-brl"/>
</dbReference>
<feature type="compositionally biased region" description="Basic and acidic residues" evidence="8">
    <location>
        <begin position="445"/>
        <end position="455"/>
    </location>
</feature>
<protein>
    <recommendedName>
        <fullName evidence="10">GP-PDE domain-containing protein</fullName>
    </recommendedName>
</protein>
<evidence type="ECO:0000256" key="4">
    <source>
        <dbReference type="ARBA" id="ARBA00022801"/>
    </source>
</evidence>
<keyword evidence="5" id="KW-1133">Transmembrane helix</keyword>